<dbReference type="InterPro" id="IPR050695">
    <property type="entry name" value="N-acetylmuramoyl_amidase_3"/>
</dbReference>
<evidence type="ECO:0000259" key="4">
    <source>
        <dbReference type="SMART" id="SM00646"/>
    </source>
</evidence>
<dbReference type="Proteomes" id="UP000661918">
    <property type="component" value="Unassembled WGS sequence"/>
</dbReference>
<reference evidence="6" key="1">
    <citation type="journal article" date="2019" name="Int. J. Syst. Evol. Microbiol.">
        <title>The Global Catalogue of Microorganisms (GCM) 10K type strain sequencing project: providing services to taxonomists for standard genome sequencing and annotation.</title>
        <authorList>
            <consortium name="The Broad Institute Genomics Platform"/>
            <consortium name="The Broad Institute Genome Sequencing Center for Infectious Disease"/>
            <person name="Wu L."/>
            <person name="Ma J."/>
        </authorList>
    </citation>
    <scope>NUCLEOTIDE SEQUENCE [LARGE SCALE GENOMIC DNA]</scope>
    <source>
        <strain evidence="6">JCM 15443</strain>
    </source>
</reference>
<dbReference type="InterPro" id="IPR013783">
    <property type="entry name" value="Ig-like_fold"/>
</dbReference>
<proteinExistence type="predicted"/>
<dbReference type="Gene3D" id="3.40.630.40">
    <property type="entry name" value="Zn-dependent exopeptidases"/>
    <property type="match status" value="1"/>
</dbReference>
<comment type="caution">
    <text evidence="5">The sequence shown here is derived from an EMBL/GenBank/DDBJ whole genome shotgun (WGS) entry which is preliminary data.</text>
</comment>
<dbReference type="PANTHER" id="PTHR30404:SF0">
    <property type="entry name" value="N-ACETYLMURAMOYL-L-ALANINE AMIDASE AMIC"/>
    <property type="match status" value="1"/>
</dbReference>
<keyword evidence="1" id="KW-0378">Hydrolase</keyword>
<protein>
    <submittedName>
        <fullName evidence="5">N-acetylmuramoyl-L-alanine amidase</fullName>
    </submittedName>
</protein>
<name>A0ABQ2GSA5_9DEIO</name>
<evidence type="ECO:0000313" key="5">
    <source>
        <dbReference type="EMBL" id="GGM09398.1"/>
    </source>
</evidence>
<dbReference type="CDD" id="cd02696">
    <property type="entry name" value="MurNAc-LAA"/>
    <property type="match status" value="1"/>
</dbReference>
<accession>A0ABQ2GSA5</accession>
<dbReference type="Pfam" id="PF01520">
    <property type="entry name" value="Amidase_3"/>
    <property type="match status" value="1"/>
</dbReference>
<organism evidence="5 6">
    <name type="scientific">Deinococcus aerophilus</name>
    <dbReference type="NCBI Taxonomy" id="522488"/>
    <lineage>
        <taxon>Bacteria</taxon>
        <taxon>Thermotogati</taxon>
        <taxon>Deinococcota</taxon>
        <taxon>Deinococci</taxon>
        <taxon>Deinococcales</taxon>
        <taxon>Deinococcaceae</taxon>
        <taxon>Deinococcus</taxon>
    </lineage>
</organism>
<dbReference type="SMART" id="SM00646">
    <property type="entry name" value="Ami_3"/>
    <property type="match status" value="1"/>
</dbReference>
<gene>
    <name evidence="5" type="ORF">GCM10010841_17210</name>
</gene>
<evidence type="ECO:0000256" key="1">
    <source>
        <dbReference type="ARBA" id="ARBA00022801"/>
    </source>
</evidence>
<feature type="region of interest" description="Disordered" evidence="2">
    <location>
        <begin position="313"/>
        <end position="346"/>
    </location>
</feature>
<feature type="domain" description="MurNAc-LAA" evidence="4">
    <location>
        <begin position="510"/>
        <end position="625"/>
    </location>
</feature>
<dbReference type="EMBL" id="BMOM01000011">
    <property type="protein sequence ID" value="GGM09398.1"/>
    <property type="molecule type" value="Genomic_DNA"/>
</dbReference>
<sequence length="643" mass="65620">MRSGRVRLALAVLCAAGLVRAAPPATPDVFVAYPAPGQQVAHDHVILEGSVTPGASLTVNGRGVKVGPDGLFMEWWPLNPGANDLRLIARAAGKSGAATVRVVRTVTRALPALPTAIQREGLLPGEGREWWDPAGDSPAERRVDLGFQGSPGGRATYRIGAGSPLTMREGPAGTYRAVAVVSPADALQNAAVTFSLTGRDGKTVGAVAPGRLSVGGGPRVATQKMGSVPGQALNPSSVRVTTLDGAPLLYPRDGMAFTLVGRVGEDVRARLAPGVGALITAEQLTMLPGSVTPGSVAPVAGGVITLNGVAPTGSGGSASVPADPGAVATLPAEPPASSPAGSAPQGELRVRLPLDGARLPFGLVQEQEGRRLTLTLYGPLAQPLDVPASSDPLLESVEVRPVGLGITRVVLNLTAAQAWGFRAGYDGPDLLLTVRRPPALNPARPLEGRTITLDPGHGGTQNGGAGSLRVPEKNLVLPIALRTAELLRAQGATVNLTRTGDVTLGLYERGQSAENSRSDLLVSIHANALPDGRDPRGIRGPEVYFTHPQAAALAGTILGQLRARLPELGPGAGLKAGADLALTRPSGQISVLVETAYLTDAGNLRTLHSAAGRERFAAAIAAGIADFYAAQAAGQVGAALREP</sequence>
<evidence type="ECO:0000256" key="2">
    <source>
        <dbReference type="SAM" id="MobiDB-lite"/>
    </source>
</evidence>
<dbReference type="SUPFAM" id="SSF53187">
    <property type="entry name" value="Zn-dependent exopeptidases"/>
    <property type="match status" value="1"/>
</dbReference>
<dbReference type="RefSeq" id="WP_188903420.1">
    <property type="nucleotide sequence ID" value="NZ_BMOM01000011.1"/>
</dbReference>
<evidence type="ECO:0000313" key="6">
    <source>
        <dbReference type="Proteomes" id="UP000661918"/>
    </source>
</evidence>
<dbReference type="PANTHER" id="PTHR30404">
    <property type="entry name" value="N-ACETYLMURAMOYL-L-ALANINE AMIDASE"/>
    <property type="match status" value="1"/>
</dbReference>
<keyword evidence="6" id="KW-1185">Reference proteome</keyword>
<feature type="chain" id="PRO_5047008356" evidence="3">
    <location>
        <begin position="22"/>
        <end position="643"/>
    </location>
</feature>
<feature type="signal peptide" evidence="3">
    <location>
        <begin position="1"/>
        <end position="21"/>
    </location>
</feature>
<dbReference type="InterPro" id="IPR002508">
    <property type="entry name" value="MurNAc-LAA_cat"/>
</dbReference>
<evidence type="ECO:0000256" key="3">
    <source>
        <dbReference type="SAM" id="SignalP"/>
    </source>
</evidence>
<dbReference type="Gene3D" id="2.60.40.10">
    <property type="entry name" value="Immunoglobulins"/>
    <property type="match status" value="1"/>
</dbReference>
<keyword evidence="3" id="KW-0732">Signal</keyword>